<organism evidence="2 3">
    <name type="scientific">Caerostris extrusa</name>
    <name type="common">Bark spider</name>
    <name type="synonym">Caerostris bankana</name>
    <dbReference type="NCBI Taxonomy" id="172846"/>
    <lineage>
        <taxon>Eukaryota</taxon>
        <taxon>Metazoa</taxon>
        <taxon>Ecdysozoa</taxon>
        <taxon>Arthropoda</taxon>
        <taxon>Chelicerata</taxon>
        <taxon>Arachnida</taxon>
        <taxon>Araneae</taxon>
        <taxon>Araneomorphae</taxon>
        <taxon>Entelegynae</taxon>
        <taxon>Araneoidea</taxon>
        <taxon>Araneidae</taxon>
        <taxon>Caerostris</taxon>
    </lineage>
</organism>
<name>A0AAV4WH37_CAEEX</name>
<dbReference type="Proteomes" id="UP001054945">
    <property type="component" value="Unassembled WGS sequence"/>
</dbReference>
<feature type="region of interest" description="Disordered" evidence="1">
    <location>
        <begin position="74"/>
        <end position="99"/>
    </location>
</feature>
<protein>
    <submittedName>
        <fullName evidence="2">Uncharacterized protein</fullName>
    </submittedName>
</protein>
<accession>A0AAV4WH37</accession>
<sequence>MLYCSGFPTRHLPLCKKESTETVLRHKLLSKEEDLLKGGKNKVQKNQFRMFLVDCKKNKNKNVVSLEKNVKKHRCSANTSRMGSRGKHEKISLPIEKLT</sequence>
<proteinExistence type="predicted"/>
<reference evidence="2 3" key="1">
    <citation type="submission" date="2021-06" db="EMBL/GenBank/DDBJ databases">
        <title>Caerostris extrusa draft genome.</title>
        <authorList>
            <person name="Kono N."/>
            <person name="Arakawa K."/>
        </authorList>
    </citation>
    <scope>NUCLEOTIDE SEQUENCE [LARGE SCALE GENOMIC DNA]</scope>
</reference>
<evidence type="ECO:0000313" key="2">
    <source>
        <dbReference type="EMBL" id="GIY81698.1"/>
    </source>
</evidence>
<dbReference type="EMBL" id="BPLR01016157">
    <property type="protein sequence ID" value="GIY81698.1"/>
    <property type="molecule type" value="Genomic_DNA"/>
</dbReference>
<keyword evidence="3" id="KW-1185">Reference proteome</keyword>
<evidence type="ECO:0000256" key="1">
    <source>
        <dbReference type="SAM" id="MobiDB-lite"/>
    </source>
</evidence>
<evidence type="ECO:0000313" key="3">
    <source>
        <dbReference type="Proteomes" id="UP001054945"/>
    </source>
</evidence>
<gene>
    <name evidence="2" type="ORF">CEXT_634921</name>
</gene>
<dbReference type="AlphaFoldDB" id="A0AAV4WH37"/>
<comment type="caution">
    <text evidence="2">The sequence shown here is derived from an EMBL/GenBank/DDBJ whole genome shotgun (WGS) entry which is preliminary data.</text>
</comment>